<dbReference type="Pfam" id="PF25547">
    <property type="entry name" value="WXG100_2"/>
    <property type="match status" value="1"/>
</dbReference>
<dbReference type="Proteomes" id="UP000188836">
    <property type="component" value="Unassembled WGS sequence"/>
</dbReference>
<dbReference type="OrthoDB" id="5069709at2"/>
<sequence length="298" mass="31963">MADTQIGDWLNRNLPGFDDAPPPENDHIVEGTDYREEYFQETVFSFSNVGLERKDDGPWGVLKGTIAGDTWQIVTDLTQGSFSDAALGARGVVDTVKSVRIDPFGFLGTQIVGWLLEHVEPYRRTLDALYGSPDMVEAYAATWQKIAEELVAVSSDWQSAIDRELAEWGGQAAQAYRNRAAAITDHITAAGGVAQALSTMMEKIAKVVEAYRTLVQDVLTSLAGALVGFSIAWALSSGAATPLVVSGALARIAADGARISLLVKNLKSALLDLLPYTKALNTIVQALVTPSEPQQAPA</sequence>
<dbReference type="Gene3D" id="1.10.287.1060">
    <property type="entry name" value="ESAT-6-like"/>
    <property type="match status" value="1"/>
</dbReference>
<evidence type="ECO:0000313" key="2">
    <source>
        <dbReference type="EMBL" id="ONM48570.1"/>
    </source>
</evidence>
<organism evidence="2 3">
    <name type="scientific">Nocardia donostiensis</name>
    <dbReference type="NCBI Taxonomy" id="1538463"/>
    <lineage>
        <taxon>Bacteria</taxon>
        <taxon>Bacillati</taxon>
        <taxon>Actinomycetota</taxon>
        <taxon>Actinomycetes</taxon>
        <taxon>Mycobacteriales</taxon>
        <taxon>Nocardiaceae</taxon>
        <taxon>Nocardia</taxon>
    </lineage>
</organism>
<gene>
    <name evidence="2" type="ORF">B0T46_10940</name>
</gene>
<dbReference type="EMBL" id="MUMY01000008">
    <property type="protein sequence ID" value="ONM48570.1"/>
    <property type="molecule type" value="Genomic_DNA"/>
</dbReference>
<name>A0A1W0BL16_9NOCA</name>
<dbReference type="RefSeq" id="WP_077116483.1">
    <property type="nucleotide sequence ID" value="NZ_LOKT01000002.1"/>
</dbReference>
<proteinExistence type="predicted"/>
<comment type="caution">
    <text evidence="2">The sequence shown here is derived from an EMBL/GenBank/DDBJ whole genome shotgun (WGS) entry which is preliminary data.</text>
</comment>
<reference evidence="2 3" key="1">
    <citation type="journal article" date="2016" name="Antonie Van Leeuwenhoek">
        <title>Nocardia donostiensis sp. nov., isolated from human respiratory specimens.</title>
        <authorList>
            <person name="Ercibengoa M."/>
            <person name="Bell M."/>
            <person name="Marimon J.M."/>
            <person name="Humrighouse B."/>
            <person name="Klenk H.P."/>
            <person name="Potter G."/>
            <person name="Perez-Trallero E."/>
        </authorList>
    </citation>
    <scope>NUCLEOTIDE SEQUENCE [LARGE SCALE GENOMIC DNA]</scope>
    <source>
        <strain evidence="2 3">X1655</strain>
    </source>
</reference>
<dbReference type="STRING" id="1538463.B0T36_03625"/>
<evidence type="ECO:0000313" key="3">
    <source>
        <dbReference type="Proteomes" id="UP000188836"/>
    </source>
</evidence>
<evidence type="ECO:0000259" key="1">
    <source>
        <dbReference type="Pfam" id="PF25547"/>
    </source>
</evidence>
<dbReference type="InterPro" id="IPR036689">
    <property type="entry name" value="ESAT-6-like_sf"/>
</dbReference>
<dbReference type="SUPFAM" id="SSF140453">
    <property type="entry name" value="EsxAB dimer-like"/>
    <property type="match status" value="1"/>
</dbReference>
<feature type="domain" description="Outer membrane channel protein CpnT-like N-terminal" evidence="1">
    <location>
        <begin position="131"/>
        <end position="254"/>
    </location>
</feature>
<protein>
    <recommendedName>
        <fullName evidence="1">Outer membrane channel protein CpnT-like N-terminal domain-containing protein</fullName>
    </recommendedName>
</protein>
<keyword evidence="3" id="KW-1185">Reference proteome</keyword>
<dbReference type="AlphaFoldDB" id="A0A1W0BL16"/>
<accession>A0A1W0BL16</accession>
<dbReference type="InterPro" id="IPR057746">
    <property type="entry name" value="CpnT-like_N"/>
</dbReference>